<keyword evidence="2" id="KW-0032">Aminotransferase</keyword>
<keyword evidence="3" id="KW-1185">Reference proteome</keyword>
<dbReference type="PANTHER" id="PTHR43510:SF1">
    <property type="entry name" value="AMINOTRANSFERASE FUNCTION, HYPOTHETICAL (EUROFUNG)"/>
    <property type="match status" value="1"/>
</dbReference>
<feature type="domain" description="Aminotransferase class I/classII large" evidence="1">
    <location>
        <begin position="33"/>
        <end position="291"/>
    </location>
</feature>
<dbReference type="GO" id="GO:0008483">
    <property type="term" value="F:transaminase activity"/>
    <property type="evidence" value="ECO:0007669"/>
    <property type="project" value="UniProtKB-KW"/>
</dbReference>
<dbReference type="EMBL" id="GL698494">
    <property type="protein sequence ID" value="EFY89991.1"/>
    <property type="molecule type" value="Genomic_DNA"/>
</dbReference>
<dbReference type="Pfam" id="PF00155">
    <property type="entry name" value="Aminotran_1_2"/>
    <property type="match status" value="1"/>
</dbReference>
<dbReference type="InParanoid" id="E9E275"/>
<name>E9E275_METAQ</name>
<dbReference type="GO" id="GO:0030170">
    <property type="term" value="F:pyridoxal phosphate binding"/>
    <property type="evidence" value="ECO:0007669"/>
    <property type="project" value="InterPro"/>
</dbReference>
<evidence type="ECO:0000313" key="2">
    <source>
        <dbReference type="EMBL" id="EFY89991.1"/>
    </source>
</evidence>
<accession>E9E275</accession>
<dbReference type="Gene3D" id="3.40.640.10">
    <property type="entry name" value="Type I PLP-dependent aspartate aminotransferase-like (Major domain)"/>
    <property type="match status" value="1"/>
</dbReference>
<protein>
    <submittedName>
        <fullName evidence="2">Aspartate aminotransferase</fullName>
    </submittedName>
</protein>
<dbReference type="InterPro" id="IPR015424">
    <property type="entry name" value="PyrdxlP-dep_Trfase"/>
</dbReference>
<dbReference type="CDD" id="cd00609">
    <property type="entry name" value="AAT_like"/>
    <property type="match status" value="1"/>
</dbReference>
<dbReference type="Proteomes" id="UP000002499">
    <property type="component" value="Unassembled WGS sequence"/>
</dbReference>
<sequence length="553" mass="61477">MESIKDFPLDSWIHEQGLPATPGADALDPDLKLDYGPFEGSTKLRTRIAELHSTPEVPLTAENVIVTPGSILANYLVLQTLCKKCDHVICQYPAYGQLYLLPRHHGVDINLWAMGEDLNWPLNIDNLERMIGPNTKSIILNNPNNPIETTLPKSFLEKVVALAKRFSVAIFCDEVFTPLFHTDDPAPPPVVSLGYENSVSTGSLSKAYGLPCVRVVWVISTNAALLRKVLIARDYTTISVSRLDYGVAAHALGSDVRPNLLKRDLALCREGNTLLDEFVRRNKRCRWTKPQGGGTGSIQIRDNNGEAVDDFEFGLQVAKEQSLLVVSCRFCFPDEGTNDFRGYLRFSLGDPDVLREGLPLLQKALTETPMMNDPFQDHGRNISSLRLEIEDRIRSRLHGFYFAANDTILGTCGRKWHMLHDFGPLRFWNEVTTLGGRNSNIHIRPVNTRNLITALIKARQRYVLRQSAIYPDFVMENDLKPGSDTAAQAILERVLHLEDATTFSGDVFRSPLCNLRQEISTCPGSSPESTSHIGSSPKVSNFGLEGFCGTAGS</sequence>
<dbReference type="HOGENOM" id="CLU_492641_0_0_1"/>
<gene>
    <name evidence="2" type="ORF">MAC_03973</name>
</gene>
<evidence type="ECO:0000259" key="1">
    <source>
        <dbReference type="Pfam" id="PF00155"/>
    </source>
</evidence>
<proteinExistence type="predicted"/>
<dbReference type="OrthoDB" id="4895274at2759"/>
<dbReference type="SUPFAM" id="SSF53383">
    <property type="entry name" value="PLP-dependent transferases"/>
    <property type="match status" value="1"/>
</dbReference>
<dbReference type="Gene3D" id="3.90.1150.10">
    <property type="entry name" value="Aspartate Aminotransferase, domain 1"/>
    <property type="match status" value="1"/>
</dbReference>
<dbReference type="eggNOG" id="KOG0259">
    <property type="taxonomic scope" value="Eukaryota"/>
</dbReference>
<dbReference type="PANTHER" id="PTHR43510">
    <property type="entry name" value="AMINOTRANSFERASE FUNCTION, HYPOTHETICAL (EUROFUNG)"/>
    <property type="match status" value="1"/>
</dbReference>
<reference evidence="2 3" key="1">
    <citation type="journal article" date="2011" name="PLoS Genet.">
        <title>Genome sequencing and comparative transcriptomics of the model entomopathogenic fungi Metarhizium anisopliae and M. acridum.</title>
        <authorList>
            <person name="Gao Q."/>
            <person name="Jin K."/>
            <person name="Ying S.H."/>
            <person name="Zhang Y."/>
            <person name="Xiao G."/>
            <person name="Shang Y."/>
            <person name="Duan Z."/>
            <person name="Hu X."/>
            <person name="Xie X.Q."/>
            <person name="Zhou G."/>
            <person name="Peng G."/>
            <person name="Luo Z."/>
            <person name="Huang W."/>
            <person name="Wang B."/>
            <person name="Fang W."/>
            <person name="Wang S."/>
            <person name="Zhong Y."/>
            <person name="Ma L.J."/>
            <person name="St Leger R.J."/>
            <person name="Zhao G.P."/>
            <person name="Pei Y."/>
            <person name="Feng M.G."/>
            <person name="Xia Y."/>
            <person name="Wang C."/>
        </authorList>
    </citation>
    <scope>NUCLEOTIDE SEQUENCE [LARGE SCALE GENOMIC DNA]</scope>
    <source>
        <strain evidence="2 3">CQMa 102</strain>
    </source>
</reference>
<evidence type="ECO:0000313" key="3">
    <source>
        <dbReference type="Proteomes" id="UP000002499"/>
    </source>
</evidence>
<dbReference type="InterPro" id="IPR015422">
    <property type="entry name" value="PyrdxlP-dep_Trfase_small"/>
</dbReference>
<dbReference type="InterPro" id="IPR015421">
    <property type="entry name" value="PyrdxlP-dep_Trfase_major"/>
</dbReference>
<keyword evidence="2" id="KW-0808">Transferase</keyword>
<dbReference type="InterPro" id="IPR004839">
    <property type="entry name" value="Aminotransferase_I/II_large"/>
</dbReference>
<dbReference type="AlphaFoldDB" id="E9E275"/>
<organism evidence="3">
    <name type="scientific">Metarhizium acridum (strain CQMa 102)</name>
    <dbReference type="NCBI Taxonomy" id="655827"/>
    <lineage>
        <taxon>Eukaryota</taxon>
        <taxon>Fungi</taxon>
        <taxon>Dikarya</taxon>
        <taxon>Ascomycota</taxon>
        <taxon>Pezizomycotina</taxon>
        <taxon>Sordariomycetes</taxon>
        <taxon>Hypocreomycetidae</taxon>
        <taxon>Hypocreales</taxon>
        <taxon>Clavicipitaceae</taxon>
        <taxon>Metarhizium</taxon>
    </lineage>
</organism>
<dbReference type="STRING" id="655827.E9E275"/>